<dbReference type="PROSITE" id="PS50025">
    <property type="entry name" value="LAM_G_DOMAIN"/>
    <property type="match status" value="1"/>
</dbReference>
<feature type="domain" description="Laminin G" evidence="4">
    <location>
        <begin position="244"/>
        <end position="403"/>
    </location>
</feature>
<feature type="signal peptide" evidence="3">
    <location>
        <begin position="1"/>
        <end position="20"/>
    </location>
</feature>
<dbReference type="Gene3D" id="2.60.120.200">
    <property type="match status" value="3"/>
</dbReference>
<name>A0ABU9I403_9FLAO</name>
<dbReference type="SMART" id="SM00282">
    <property type="entry name" value="LamG"/>
    <property type="match status" value="3"/>
</dbReference>
<dbReference type="PANTHER" id="PTHR47635">
    <property type="entry name" value="CUB DOMAIN-CONTAINING PROTEIN"/>
    <property type="match status" value="1"/>
</dbReference>
<dbReference type="InterPro" id="IPR006558">
    <property type="entry name" value="LamG-like"/>
</dbReference>
<dbReference type="Pfam" id="PF19081">
    <property type="entry name" value="Ig_7"/>
    <property type="match status" value="1"/>
</dbReference>
<dbReference type="Proteomes" id="UP001393056">
    <property type="component" value="Unassembled WGS sequence"/>
</dbReference>
<accession>A0ABU9I403</accession>
<evidence type="ECO:0000256" key="1">
    <source>
        <dbReference type="ARBA" id="ARBA00022729"/>
    </source>
</evidence>
<dbReference type="InterPro" id="IPR001791">
    <property type="entry name" value="Laminin_G"/>
</dbReference>
<dbReference type="InterPro" id="IPR044023">
    <property type="entry name" value="Ig_7"/>
</dbReference>
<gene>
    <name evidence="5" type="ORF">AAEO58_03715</name>
</gene>
<dbReference type="Pfam" id="PF13385">
    <property type="entry name" value="Laminin_G_3"/>
    <property type="match status" value="3"/>
</dbReference>
<evidence type="ECO:0000313" key="6">
    <source>
        <dbReference type="Proteomes" id="UP001393056"/>
    </source>
</evidence>
<sequence>MKLKLYFLMGMLFIASTSFSQTATHLNFDGVDDRVELSNESNFDFTSTFSIEAWIRVASFTQEWQTVISKGAEGPRIHRFGVSDFIAFGTGPADDLVSTVSVNDGNWHHIAATCNNGFKSLYVDGVLQGTQTVGTPLITNNDNVRIGSQIDSYSPIRAFHGDIDDVRFWSVAKTQTEINNSKNLELVGNETGLVAYYNFNQGINAGNNVAVTTAIDATGTNNGTVTNFTLTGATSNWISGPAATHLNFDGVNDYVELPNESNYDFTTNLTIEFMVRTSNLNVYTSFVSKGNGSWRVQTSGDGLIAYAANGAFVDFKSSTRLDDNNWHHVAVTYDGAFARIYIDGVLENSRGASGTITNTSHPVVIGAMRETGPAGRYLNGDIDEVRIWNVARTATQIANSRNCELQGNETGLVSYYKFNQGFDATNNTAITTLTDATASANNGILTNFELTRTTSNWLAGSPIDILPSVATVTTPVTYTQGATATALTATVGANGSNLLWYSTATGGTGTTAPTPSTATVGSTSYWVSSTNANGCESARTEIVVTVIAPATHLNFDGVNDYVELPNESNFDFTTNLTVEFMVRTSNLNVYTSFVSKGNGSWRVQTSGDGLIAYAANGAFVDFKSTTRLDDNNWHHVAVTYDGAFARIYIDGVLENSRGASGTITNTSHPVVIGAMHETGPAGRYLNGDIDEVRIWNKALSASDILALKDCELQNGETGLVAYYKFNQGNDSADNTTITTLTDASGNANNGTLTNFARTGTTSNFLLGSPMVTGTTCTTLNATSFDVASNINIYPNPTNGNVNIMVNNLTNVSVSVYDLNGRQILNKEVSNNTNTIDISNLQTGMYLFRIKSSEGEVVKKVIKN</sequence>
<evidence type="ECO:0000259" key="4">
    <source>
        <dbReference type="PROSITE" id="PS50025"/>
    </source>
</evidence>
<dbReference type="SUPFAM" id="SSF49899">
    <property type="entry name" value="Concanavalin A-like lectins/glucanases"/>
    <property type="match status" value="3"/>
</dbReference>
<dbReference type="InterPro" id="IPR013320">
    <property type="entry name" value="ConA-like_dom_sf"/>
</dbReference>
<dbReference type="InterPro" id="IPR026444">
    <property type="entry name" value="Secre_tail"/>
</dbReference>
<evidence type="ECO:0000313" key="5">
    <source>
        <dbReference type="EMBL" id="MEL1247141.1"/>
    </source>
</evidence>
<feature type="chain" id="PRO_5045452809" evidence="3">
    <location>
        <begin position="21"/>
        <end position="863"/>
    </location>
</feature>
<dbReference type="CDD" id="cd00110">
    <property type="entry name" value="LamG"/>
    <property type="match status" value="2"/>
</dbReference>
<keyword evidence="6" id="KW-1185">Reference proteome</keyword>
<dbReference type="NCBIfam" id="TIGR04183">
    <property type="entry name" value="Por_Secre_tail"/>
    <property type="match status" value="1"/>
</dbReference>
<evidence type="ECO:0000256" key="2">
    <source>
        <dbReference type="ARBA" id="ARBA00023157"/>
    </source>
</evidence>
<dbReference type="PANTHER" id="PTHR47635:SF2">
    <property type="entry name" value="LAMG-LIKE JELLYROLL FOLD DOMAIN-CONTAINING PROTEIN"/>
    <property type="match status" value="1"/>
</dbReference>
<keyword evidence="1 3" id="KW-0732">Signal</keyword>
<organism evidence="5 6">
    <name type="scientific">Flavobacterium helocola</name>
    <dbReference type="NCBI Taxonomy" id="3139139"/>
    <lineage>
        <taxon>Bacteria</taxon>
        <taxon>Pseudomonadati</taxon>
        <taxon>Bacteroidota</taxon>
        <taxon>Flavobacteriia</taxon>
        <taxon>Flavobacteriales</taxon>
        <taxon>Flavobacteriaceae</taxon>
        <taxon>Flavobacterium</taxon>
    </lineage>
</organism>
<dbReference type="RefSeq" id="WP_341682024.1">
    <property type="nucleotide sequence ID" value="NZ_JBBYHT010000001.1"/>
</dbReference>
<proteinExistence type="predicted"/>
<protein>
    <submittedName>
        <fullName evidence="5">LamG-like jellyroll fold domain-containing protein</fullName>
    </submittedName>
</protein>
<dbReference type="SMART" id="SM00560">
    <property type="entry name" value="LamGL"/>
    <property type="match status" value="3"/>
</dbReference>
<keyword evidence="2" id="KW-1015">Disulfide bond</keyword>
<dbReference type="Pfam" id="PF18962">
    <property type="entry name" value="Por_Secre_tail"/>
    <property type="match status" value="1"/>
</dbReference>
<evidence type="ECO:0000256" key="3">
    <source>
        <dbReference type="SAM" id="SignalP"/>
    </source>
</evidence>
<reference evidence="5 6" key="1">
    <citation type="submission" date="2024-04" db="EMBL/GenBank/DDBJ databases">
        <title>Flavobacterium sp. DGU41 16S ribosomal RNA gene Genome sequencing and assembly.</title>
        <authorList>
            <person name="Park S."/>
        </authorList>
    </citation>
    <scope>NUCLEOTIDE SEQUENCE [LARGE SCALE GENOMIC DNA]</scope>
    <source>
        <strain evidence="5 6">DGU41</strain>
    </source>
</reference>
<dbReference type="EMBL" id="JBBYHT010000001">
    <property type="protein sequence ID" value="MEL1247141.1"/>
    <property type="molecule type" value="Genomic_DNA"/>
</dbReference>
<comment type="caution">
    <text evidence="5">The sequence shown here is derived from an EMBL/GenBank/DDBJ whole genome shotgun (WGS) entry which is preliminary data.</text>
</comment>